<evidence type="ECO:0000256" key="1">
    <source>
        <dbReference type="SAM" id="SignalP"/>
    </source>
</evidence>
<accession>G7GYU7</accession>
<feature type="chain" id="PRO_5038609426" description="MspA family protein" evidence="1">
    <location>
        <begin position="20"/>
        <end position="219"/>
    </location>
</feature>
<gene>
    <name evidence="2" type="ORF">GOARA_021_00090</name>
</gene>
<dbReference type="InterPro" id="IPR015286">
    <property type="entry name" value="Porin_fam_mycobact-type"/>
</dbReference>
<evidence type="ECO:0000313" key="3">
    <source>
        <dbReference type="Proteomes" id="UP000035088"/>
    </source>
</evidence>
<feature type="signal peptide" evidence="1">
    <location>
        <begin position="1"/>
        <end position="19"/>
    </location>
</feature>
<evidence type="ECO:0008006" key="4">
    <source>
        <dbReference type="Google" id="ProtNLM"/>
    </source>
</evidence>
<reference evidence="2 3" key="1">
    <citation type="submission" date="2011-11" db="EMBL/GenBank/DDBJ databases">
        <title>Whole genome shotgun sequence of Gordonia araii NBRC 100433.</title>
        <authorList>
            <person name="Yoshida Y."/>
            <person name="Hosoyama A."/>
            <person name="Tsuchikane K."/>
            <person name="Katsumata H."/>
            <person name="Yamazaki S."/>
            <person name="Fujita N."/>
        </authorList>
    </citation>
    <scope>NUCLEOTIDE SEQUENCE [LARGE SCALE GENOMIC DNA]</scope>
    <source>
        <strain evidence="2 3">NBRC 100433</strain>
    </source>
</reference>
<proteinExistence type="predicted"/>
<organism evidence="2 3">
    <name type="scientific">Gordonia araii NBRC 100433</name>
    <dbReference type="NCBI Taxonomy" id="1073574"/>
    <lineage>
        <taxon>Bacteria</taxon>
        <taxon>Bacillati</taxon>
        <taxon>Actinomycetota</taxon>
        <taxon>Actinomycetes</taxon>
        <taxon>Mycobacteriales</taxon>
        <taxon>Gordoniaceae</taxon>
        <taxon>Gordonia</taxon>
    </lineage>
</organism>
<dbReference type="Gene3D" id="2.60.40.1650">
    <property type="entry name" value="Porin MspA (Ig-like beta-sandwich domain)"/>
    <property type="match status" value="1"/>
</dbReference>
<keyword evidence="1" id="KW-0732">Signal</keyword>
<dbReference type="Proteomes" id="UP000035088">
    <property type="component" value="Unassembled WGS sequence"/>
</dbReference>
<name>G7GYU7_9ACTN</name>
<evidence type="ECO:0000313" key="2">
    <source>
        <dbReference type="EMBL" id="GAB08772.1"/>
    </source>
</evidence>
<protein>
    <recommendedName>
        <fullName evidence="4">MspA family protein</fullName>
    </recommendedName>
</protein>
<dbReference type="Pfam" id="PF09203">
    <property type="entry name" value="MspA"/>
    <property type="match status" value="1"/>
</dbReference>
<dbReference type="EMBL" id="BAEE01000021">
    <property type="protein sequence ID" value="GAB08772.1"/>
    <property type="molecule type" value="Genomic_DNA"/>
</dbReference>
<keyword evidence="3" id="KW-1185">Reference proteome</keyword>
<comment type="caution">
    <text evidence="2">The sequence shown here is derived from an EMBL/GenBank/DDBJ whole genome shotgun (WGS) entry which is preliminary data.</text>
</comment>
<dbReference type="AlphaFoldDB" id="G7GYU7"/>
<sequence length="219" mass="23038">MNASLKTAMVALATAGALAGAGLTQTAAPAAADTRYNLPSETQRHTMGDGTVVSFQRVRERATVNPSMGGTPLHRNAWVSGKLVVNLSKEASRIEIYPGYIVGCQVNLGGVTGEGGGGIDETGALDGAEIGTSVTLGPGQARAFYLVDAERADDFGQEKHDSRITYKKKKRATLSYTNSQLGLRGCAGYAQARSFASVQVETKHAMQTMSFYGRPFSLG</sequence>
<dbReference type="RefSeq" id="WP_007320849.1">
    <property type="nucleotide sequence ID" value="NZ_BAEE01000021.1"/>
</dbReference>